<dbReference type="InterPro" id="IPR000209">
    <property type="entry name" value="Peptidase_S8/S53_dom"/>
</dbReference>
<evidence type="ECO:0000313" key="7">
    <source>
        <dbReference type="EMBL" id="SVA76980.1"/>
    </source>
</evidence>
<dbReference type="PRINTS" id="PR00723">
    <property type="entry name" value="SUBTILISIN"/>
</dbReference>
<dbReference type="Pfam" id="PF00082">
    <property type="entry name" value="Peptidase_S8"/>
    <property type="match status" value="1"/>
</dbReference>
<dbReference type="PANTHER" id="PTHR42884:SF14">
    <property type="entry name" value="NEUROENDOCRINE CONVERTASE 1"/>
    <property type="match status" value="1"/>
</dbReference>
<feature type="domain" description="Peptidase S8/S53" evidence="6">
    <location>
        <begin position="95"/>
        <end position="424"/>
    </location>
</feature>
<dbReference type="PROSITE" id="PS00137">
    <property type="entry name" value="SUBTILASE_HIS"/>
    <property type="match status" value="1"/>
</dbReference>
<feature type="region of interest" description="Disordered" evidence="5">
    <location>
        <begin position="25"/>
        <end position="52"/>
    </location>
</feature>
<evidence type="ECO:0000256" key="1">
    <source>
        <dbReference type="ARBA" id="ARBA00022670"/>
    </source>
</evidence>
<proteinExistence type="predicted"/>
<feature type="compositionally biased region" description="Polar residues" evidence="5">
    <location>
        <begin position="43"/>
        <end position="52"/>
    </location>
</feature>
<dbReference type="PANTHER" id="PTHR42884">
    <property type="entry name" value="PROPROTEIN CONVERTASE SUBTILISIN/KEXIN-RELATED"/>
    <property type="match status" value="1"/>
</dbReference>
<organism evidence="7">
    <name type="scientific">marine metagenome</name>
    <dbReference type="NCBI Taxonomy" id="408172"/>
    <lineage>
        <taxon>unclassified sequences</taxon>
        <taxon>metagenomes</taxon>
        <taxon>ecological metagenomes</taxon>
    </lineage>
</organism>
<accession>A0A381YJ51</accession>
<keyword evidence="1" id="KW-0645">Protease</keyword>
<evidence type="ECO:0000256" key="4">
    <source>
        <dbReference type="ARBA" id="ARBA00022825"/>
    </source>
</evidence>
<sequence length="842" mass="91530">MKQNRTLVFILYTLISCGGGGGSNSQAPILSQTPTPPAPPDLSANNPDADTTTQVVPSYDELKDEFEGYYEYQNQWGLNMVNASSAYARGGTGLGVTIGITDSGLDDTHFEISSSRISPNSDLSYSNYTPNTRQKRHGTMVTSVAAGKLEKLELSPMHGVAFDANILFVAIQLSEPDPEYNPVDLGDDDGSGNVTNAPDFTGIDNFFSQLFEIYNYYDVEIVNNSYGYSGNIIDYTEAQVRNAFPKTIVEMSQVGTPASEKTIYVWAAGNAGGYADQGANFSNPEIFPGMAHYISEIQGHSVAAVSVDENGVISDFSNRCGIAQDYCIAAPGGEITLAYPTSNDDLGIYTGDPNNATYNNCIQDNSCYAVASGTSFAAPFVSGGLAVIASYFEGQLGSHELVARLFSTANKKGIYSDMEIYGQGLMDLDAATQPVGQMTAMLTQNFNGPMVPATFTNIQLSSPSFGDAISNGIANQTIIFFDELGAPFRNSLASLTSDYRNQISNLDSFSGLQEPSLLRANSNEGIFEVGTYKKYNSAQELITPTHLLDTLSERNQFFTYFNNTNNTFISQGVNGSWALGIFQDSELRLINKLRSQFSNPWLNFSAAGSSFGSIVNYSQDLNLAFTISSGRNKFQANEIFGETNSSTVAMIEIQPQNTMPSIQFGLLKENDSSLGFSGSGAFNNNNKHLTTFMGLSDSLNIMGGKIFGSLYWGSSAGTKNEFGIIDSISNLHSSAFGIGYLKSSIFHKGDQIIITIDQPIRIESGQLNLNVPVYRTREKNVLFNNINFGLNPSGREINSKVEYLTSYKNIGFGMSLGYKSDPYHIKFMEDYWYASLGFNIKI</sequence>
<dbReference type="InterPro" id="IPR034061">
    <property type="entry name" value="Peptidases_S8_Autotransporter"/>
</dbReference>
<dbReference type="CDD" id="cd04848">
    <property type="entry name" value="Peptidases_S8_Autotransporter_serine_protease_like"/>
    <property type="match status" value="1"/>
</dbReference>
<evidence type="ECO:0000256" key="5">
    <source>
        <dbReference type="SAM" id="MobiDB-lite"/>
    </source>
</evidence>
<dbReference type="InterPro" id="IPR023828">
    <property type="entry name" value="Peptidase_S8_Ser-AS"/>
</dbReference>
<dbReference type="GO" id="GO:0004252">
    <property type="term" value="F:serine-type endopeptidase activity"/>
    <property type="evidence" value="ECO:0007669"/>
    <property type="project" value="InterPro"/>
</dbReference>
<dbReference type="PROSITE" id="PS00138">
    <property type="entry name" value="SUBTILASE_SER"/>
    <property type="match status" value="1"/>
</dbReference>
<dbReference type="Gene3D" id="3.40.50.200">
    <property type="entry name" value="Peptidase S8/S53 domain"/>
    <property type="match status" value="1"/>
</dbReference>
<evidence type="ECO:0000259" key="6">
    <source>
        <dbReference type="Pfam" id="PF00082"/>
    </source>
</evidence>
<dbReference type="PROSITE" id="PS51892">
    <property type="entry name" value="SUBTILASE"/>
    <property type="match status" value="1"/>
</dbReference>
<keyword evidence="2" id="KW-0732">Signal</keyword>
<name>A0A381YJ51_9ZZZZ</name>
<dbReference type="GO" id="GO:0016020">
    <property type="term" value="C:membrane"/>
    <property type="evidence" value="ECO:0007669"/>
    <property type="project" value="TreeGrafter"/>
</dbReference>
<dbReference type="SUPFAM" id="SSF52743">
    <property type="entry name" value="Subtilisin-like"/>
    <property type="match status" value="1"/>
</dbReference>
<dbReference type="EMBL" id="UINC01018345">
    <property type="protein sequence ID" value="SVA76980.1"/>
    <property type="molecule type" value="Genomic_DNA"/>
</dbReference>
<dbReference type="InterPro" id="IPR022398">
    <property type="entry name" value="Peptidase_S8_His-AS"/>
</dbReference>
<dbReference type="InterPro" id="IPR036852">
    <property type="entry name" value="Peptidase_S8/S53_dom_sf"/>
</dbReference>
<dbReference type="InterPro" id="IPR015500">
    <property type="entry name" value="Peptidase_S8_subtilisin-rel"/>
</dbReference>
<dbReference type="AlphaFoldDB" id="A0A381YJ51"/>
<dbReference type="GO" id="GO:0016485">
    <property type="term" value="P:protein processing"/>
    <property type="evidence" value="ECO:0007669"/>
    <property type="project" value="TreeGrafter"/>
</dbReference>
<keyword evidence="3" id="KW-0378">Hydrolase</keyword>
<evidence type="ECO:0000256" key="2">
    <source>
        <dbReference type="ARBA" id="ARBA00022729"/>
    </source>
</evidence>
<evidence type="ECO:0000256" key="3">
    <source>
        <dbReference type="ARBA" id="ARBA00022801"/>
    </source>
</evidence>
<keyword evidence="4" id="KW-0720">Serine protease</keyword>
<gene>
    <name evidence="7" type="ORF">METZ01_LOCUS129834</name>
</gene>
<reference evidence="7" key="1">
    <citation type="submission" date="2018-05" db="EMBL/GenBank/DDBJ databases">
        <authorList>
            <person name="Lanie J.A."/>
            <person name="Ng W.-L."/>
            <person name="Kazmierczak K.M."/>
            <person name="Andrzejewski T.M."/>
            <person name="Davidsen T.M."/>
            <person name="Wayne K.J."/>
            <person name="Tettelin H."/>
            <person name="Glass J.I."/>
            <person name="Rusch D."/>
            <person name="Podicherti R."/>
            <person name="Tsui H.-C.T."/>
            <person name="Winkler M.E."/>
        </authorList>
    </citation>
    <scope>NUCLEOTIDE SEQUENCE</scope>
</reference>
<dbReference type="PROSITE" id="PS51257">
    <property type="entry name" value="PROKAR_LIPOPROTEIN"/>
    <property type="match status" value="1"/>
</dbReference>
<protein>
    <recommendedName>
        <fullName evidence="6">Peptidase S8/S53 domain-containing protein</fullName>
    </recommendedName>
</protein>